<feature type="region of interest" description="Disordered" evidence="1">
    <location>
        <begin position="811"/>
        <end position="831"/>
    </location>
</feature>
<name>J0D4B8_AURST</name>
<keyword evidence="3" id="KW-1185">Reference proteome</keyword>
<feature type="compositionally biased region" description="Acidic residues" evidence="1">
    <location>
        <begin position="447"/>
        <end position="475"/>
    </location>
</feature>
<dbReference type="InParanoid" id="J0D4B8"/>
<feature type="compositionally biased region" description="Polar residues" evidence="1">
    <location>
        <begin position="853"/>
        <end position="870"/>
    </location>
</feature>
<dbReference type="KEGG" id="adl:AURDEDRAFT_177356"/>
<evidence type="ECO:0000313" key="2">
    <source>
        <dbReference type="EMBL" id="EJD33564.1"/>
    </source>
</evidence>
<feature type="compositionally biased region" description="Basic and acidic residues" evidence="1">
    <location>
        <begin position="539"/>
        <end position="570"/>
    </location>
</feature>
<gene>
    <name evidence="2" type="ORF">AURDEDRAFT_177356</name>
</gene>
<feature type="region of interest" description="Disordered" evidence="1">
    <location>
        <begin position="852"/>
        <end position="879"/>
    </location>
</feature>
<accession>J0D4B8</accession>
<organism evidence="2 3">
    <name type="scientific">Auricularia subglabra (strain TFB-10046 / SS5)</name>
    <name type="common">White-rot fungus</name>
    <name type="synonym">Auricularia delicata (strain TFB10046)</name>
    <dbReference type="NCBI Taxonomy" id="717982"/>
    <lineage>
        <taxon>Eukaryota</taxon>
        <taxon>Fungi</taxon>
        <taxon>Dikarya</taxon>
        <taxon>Basidiomycota</taxon>
        <taxon>Agaricomycotina</taxon>
        <taxon>Agaricomycetes</taxon>
        <taxon>Auriculariales</taxon>
        <taxon>Auriculariaceae</taxon>
        <taxon>Auricularia</taxon>
    </lineage>
</organism>
<feature type="compositionally biased region" description="Low complexity" evidence="1">
    <location>
        <begin position="811"/>
        <end position="829"/>
    </location>
</feature>
<proteinExistence type="predicted"/>
<feature type="compositionally biased region" description="Pro residues" evidence="1">
    <location>
        <begin position="258"/>
        <end position="274"/>
    </location>
</feature>
<sequence length="879" mass="96385">MEDDMRVRPVFAPAQDRLQNSVYFRNLHMVAAHASWTAYTRRATADNFYDVAAALILVLELFQQLFKPQFTAAKTVGLLRCAGGASSRKLSQALAEIKGLLLMSRCQRLLDERGAGWANFHFISSTFHDTVVHEDWINADVVRPSAGDRALSAIRSVKGTIHAERLNPEAFYVLTLDNTAVWIRTLLVPAGLAPDTPSSWEIVLIAHCLPRRSRFRHSFGDPGDMIEYNFGEVPDVFTLTLDFSVNWRGQEQAAVGPHPVPALDPGLPQQPEPVPNVVVPRPEPAHSERAASHSGPPSKARRSANRLRAGHLGRDGSALEGHSPSRRRTVRQARVPTSPDTPQRAGGGRAATGPSSSIPSVLQDEMDPDPEDKMDLDPVNEMDLDPVPALDPGLPRQPEPVPRMVVPKTEPAQSEARLPTPPDTPQRAGGGRAATGPSSSIPSALQDEMDPDPEDEMDPDPEDEMDPDPENEMDLDPVPALDPGLPRQPEPVPRMVVPKTEPAQSEARLPTPPDTPQRAGGGRAATRPGSSILSASQDEMDRDRERADAMNRDEDSAGDMDRQGETEFDRQSGSSFHPDGSDSSDSSSSSFRRLSVSRSPTQSLSSSLSPSRHGSSDAWTSSGSIRGSTDTDTDDDDEPAAQWSRPPVPPGRKTTQEWLSAVSIYMDVRAHLAHKKFPDDAKRLTQARMIASRNNVEWTLLPTDEASRVLLMDGGQRHRMMLLLRDFLRGKCQLDDVWAGMEERWPEIEIERWNQAYHVDARAMVQTMLENRLLGKIRQRQINRFEELQCRTGVPVLESPFPASLFVPFPDTTNNTPNDGNGTGNAPTTVAGMSPSDLVQIFMTLQGAPWKAGQSSCTKDARPRSQQSSAGVDLSPTYG</sequence>
<feature type="compositionally biased region" description="Low complexity" evidence="1">
    <location>
        <begin position="572"/>
        <end position="613"/>
    </location>
</feature>
<evidence type="ECO:0000313" key="3">
    <source>
        <dbReference type="Proteomes" id="UP000006514"/>
    </source>
</evidence>
<feature type="compositionally biased region" description="Basic residues" evidence="1">
    <location>
        <begin position="299"/>
        <end position="311"/>
    </location>
</feature>
<feature type="compositionally biased region" description="Polar residues" evidence="1">
    <location>
        <begin position="528"/>
        <end position="537"/>
    </location>
</feature>
<evidence type="ECO:0000256" key="1">
    <source>
        <dbReference type="SAM" id="MobiDB-lite"/>
    </source>
</evidence>
<dbReference type="EMBL" id="JH688172">
    <property type="protein sequence ID" value="EJD33564.1"/>
    <property type="molecule type" value="Genomic_DNA"/>
</dbReference>
<protein>
    <submittedName>
        <fullName evidence="2">Uncharacterized protein</fullName>
    </submittedName>
</protein>
<dbReference type="Proteomes" id="UP000006514">
    <property type="component" value="Unassembled WGS sequence"/>
</dbReference>
<feature type="region of interest" description="Disordered" evidence="1">
    <location>
        <begin position="255"/>
        <end position="654"/>
    </location>
</feature>
<dbReference type="AlphaFoldDB" id="J0D4B8"/>
<reference evidence="3" key="1">
    <citation type="journal article" date="2012" name="Science">
        <title>The Paleozoic origin of enzymatic lignin decomposition reconstructed from 31 fungal genomes.</title>
        <authorList>
            <person name="Floudas D."/>
            <person name="Binder M."/>
            <person name="Riley R."/>
            <person name="Barry K."/>
            <person name="Blanchette R.A."/>
            <person name="Henrissat B."/>
            <person name="Martinez A.T."/>
            <person name="Otillar R."/>
            <person name="Spatafora J.W."/>
            <person name="Yadav J.S."/>
            <person name="Aerts A."/>
            <person name="Benoit I."/>
            <person name="Boyd A."/>
            <person name="Carlson A."/>
            <person name="Copeland A."/>
            <person name="Coutinho P.M."/>
            <person name="de Vries R.P."/>
            <person name="Ferreira P."/>
            <person name="Findley K."/>
            <person name="Foster B."/>
            <person name="Gaskell J."/>
            <person name="Glotzer D."/>
            <person name="Gorecki P."/>
            <person name="Heitman J."/>
            <person name="Hesse C."/>
            <person name="Hori C."/>
            <person name="Igarashi K."/>
            <person name="Jurgens J.A."/>
            <person name="Kallen N."/>
            <person name="Kersten P."/>
            <person name="Kohler A."/>
            <person name="Kuees U."/>
            <person name="Kumar T.K.A."/>
            <person name="Kuo A."/>
            <person name="LaButti K."/>
            <person name="Larrondo L.F."/>
            <person name="Lindquist E."/>
            <person name="Ling A."/>
            <person name="Lombard V."/>
            <person name="Lucas S."/>
            <person name="Lundell T."/>
            <person name="Martin R."/>
            <person name="McLaughlin D.J."/>
            <person name="Morgenstern I."/>
            <person name="Morin E."/>
            <person name="Murat C."/>
            <person name="Nagy L.G."/>
            <person name="Nolan M."/>
            <person name="Ohm R.A."/>
            <person name="Patyshakuliyeva A."/>
            <person name="Rokas A."/>
            <person name="Ruiz-Duenas F.J."/>
            <person name="Sabat G."/>
            <person name="Salamov A."/>
            <person name="Samejima M."/>
            <person name="Schmutz J."/>
            <person name="Slot J.C."/>
            <person name="St John F."/>
            <person name="Stenlid J."/>
            <person name="Sun H."/>
            <person name="Sun S."/>
            <person name="Syed K."/>
            <person name="Tsang A."/>
            <person name="Wiebenga A."/>
            <person name="Young D."/>
            <person name="Pisabarro A."/>
            <person name="Eastwood D.C."/>
            <person name="Martin F."/>
            <person name="Cullen D."/>
            <person name="Grigoriev I.V."/>
            <person name="Hibbett D.S."/>
        </authorList>
    </citation>
    <scope>NUCLEOTIDE SEQUENCE [LARGE SCALE GENOMIC DNA]</scope>
    <source>
        <strain evidence="3">TFB10046</strain>
    </source>
</reference>
<feature type="compositionally biased region" description="Polar residues" evidence="1">
    <location>
        <begin position="617"/>
        <end position="628"/>
    </location>
</feature>